<proteinExistence type="predicted"/>
<dbReference type="RefSeq" id="WP_189160155.1">
    <property type="nucleotide sequence ID" value="NZ_BMNC01000022.1"/>
</dbReference>
<keyword evidence="1" id="KW-1133">Transmembrane helix</keyword>
<accession>A0ABQ2IQ22</accession>
<keyword evidence="1" id="KW-0472">Membrane</keyword>
<dbReference type="Proteomes" id="UP000597656">
    <property type="component" value="Unassembled WGS sequence"/>
</dbReference>
<keyword evidence="1" id="KW-0812">Transmembrane</keyword>
<reference evidence="3" key="1">
    <citation type="journal article" date="2019" name="Int. J. Syst. Evol. Microbiol.">
        <title>The Global Catalogue of Microorganisms (GCM) 10K type strain sequencing project: providing services to taxonomists for standard genome sequencing and annotation.</title>
        <authorList>
            <consortium name="The Broad Institute Genomics Platform"/>
            <consortium name="The Broad Institute Genome Sequencing Center for Infectious Disease"/>
            <person name="Wu L."/>
            <person name="Ma J."/>
        </authorList>
    </citation>
    <scope>NUCLEOTIDE SEQUENCE [LARGE SCALE GENOMIC DNA]</scope>
    <source>
        <strain evidence="3">CGMCC 4.7319</strain>
    </source>
</reference>
<organism evidence="2 3">
    <name type="scientific">Lentzea pudingi</name>
    <dbReference type="NCBI Taxonomy" id="1789439"/>
    <lineage>
        <taxon>Bacteria</taxon>
        <taxon>Bacillati</taxon>
        <taxon>Actinomycetota</taxon>
        <taxon>Actinomycetes</taxon>
        <taxon>Pseudonocardiales</taxon>
        <taxon>Pseudonocardiaceae</taxon>
        <taxon>Lentzea</taxon>
    </lineage>
</organism>
<evidence type="ECO:0000313" key="2">
    <source>
        <dbReference type="EMBL" id="GGN26006.1"/>
    </source>
</evidence>
<evidence type="ECO:0000256" key="1">
    <source>
        <dbReference type="SAM" id="Phobius"/>
    </source>
</evidence>
<evidence type="ECO:0008006" key="4">
    <source>
        <dbReference type="Google" id="ProtNLM"/>
    </source>
</evidence>
<feature type="transmembrane region" description="Helical" evidence="1">
    <location>
        <begin position="6"/>
        <end position="23"/>
    </location>
</feature>
<gene>
    <name evidence="2" type="ORF">GCM10011609_80720</name>
</gene>
<sequence>MKLNLLVYGLIGALVLGSVFYIARDLLADGPLVGDCATQVKNVTELKIEETGCRSSKVSMSSAEFEVGEIDTTCPAGDYLAVPRDDEKTCYLFRASVGACFVSKDYPNTGQPVLVRGDCKAPGARKSVDVLHDTFDKSRCANKELSLAYSEPARTICMDKL</sequence>
<dbReference type="EMBL" id="BMNC01000022">
    <property type="protein sequence ID" value="GGN26006.1"/>
    <property type="molecule type" value="Genomic_DNA"/>
</dbReference>
<comment type="caution">
    <text evidence="2">The sequence shown here is derived from an EMBL/GenBank/DDBJ whole genome shotgun (WGS) entry which is preliminary data.</text>
</comment>
<evidence type="ECO:0000313" key="3">
    <source>
        <dbReference type="Proteomes" id="UP000597656"/>
    </source>
</evidence>
<keyword evidence="3" id="KW-1185">Reference proteome</keyword>
<name>A0ABQ2IQ22_9PSEU</name>
<protein>
    <recommendedName>
        <fullName evidence="4">Subtilisin inhibitor-like</fullName>
    </recommendedName>
</protein>